<evidence type="ECO:0000256" key="2">
    <source>
        <dbReference type="ARBA" id="ARBA00022741"/>
    </source>
</evidence>
<dbReference type="SMART" id="SM00382">
    <property type="entry name" value="AAA"/>
    <property type="match status" value="1"/>
</dbReference>
<proteinExistence type="inferred from homology"/>
<evidence type="ECO:0000313" key="7">
    <source>
        <dbReference type="Proteomes" id="UP000399805"/>
    </source>
</evidence>
<dbReference type="InterPro" id="IPR027417">
    <property type="entry name" value="P-loop_NTPase"/>
</dbReference>
<dbReference type="InterPro" id="IPR050221">
    <property type="entry name" value="26S_Proteasome_ATPase"/>
</dbReference>
<feature type="region of interest" description="Disordered" evidence="4">
    <location>
        <begin position="53"/>
        <end position="83"/>
    </location>
</feature>
<dbReference type="CDD" id="cd19481">
    <property type="entry name" value="RecA-like_protease"/>
    <property type="match status" value="1"/>
</dbReference>
<keyword evidence="3" id="KW-0067">ATP-binding</keyword>
<sequence>MESKTSDFFLEGTIPNVDPTDLAMFRVRLLELISTMVRRNRTGPFAITAGYGSPQPAPRAPEPVQAAGVHPAPNRQGSLTPAEPQWRFDQLVLPGETTEMLLDCLAFVQVAPTVFDRWNLRSIEPHPSVAINFRGPPGTGKTMAAHAVAHRLNRGIIMSRLSDLESKYHGDGPKNVVNLFESAAAQNAVLFVDEAESLLSRRFSQPDQAAESAINSMRTELLMALDAFDGLVIFATNLQGSYDTAISSRLTHVDFHLPGRQARKEIWSKHLPAELPLAADVDVDALAAIDGVTGRDIKEAVLRAAVSAARRGMQELSMELLTCQIRRIRSTGADDVQPATGAPDLVATKAEIDARLTSREPTNTSVVTPKASRV</sequence>
<comment type="similarity">
    <text evidence="1">Belongs to the AAA ATPase family.</text>
</comment>
<dbReference type="SUPFAM" id="SSF52540">
    <property type="entry name" value="P-loop containing nucleoside triphosphate hydrolases"/>
    <property type="match status" value="1"/>
</dbReference>
<keyword evidence="2" id="KW-0547">Nucleotide-binding</keyword>
<evidence type="ECO:0000313" key="6">
    <source>
        <dbReference type="EMBL" id="VVJ24863.1"/>
    </source>
</evidence>
<dbReference type="Proteomes" id="UP000399805">
    <property type="component" value="Unassembled WGS sequence"/>
</dbReference>
<protein>
    <submittedName>
        <fullName evidence="6">ATPase</fullName>
    </submittedName>
</protein>
<keyword evidence="7" id="KW-1185">Reference proteome</keyword>
<accession>A0A6I8M2R0</accession>
<dbReference type="Gene3D" id="1.10.8.60">
    <property type="match status" value="1"/>
</dbReference>
<dbReference type="GO" id="GO:0005524">
    <property type="term" value="F:ATP binding"/>
    <property type="evidence" value="ECO:0007669"/>
    <property type="project" value="UniProtKB-KW"/>
</dbReference>
<dbReference type="GO" id="GO:0016887">
    <property type="term" value="F:ATP hydrolysis activity"/>
    <property type="evidence" value="ECO:0007669"/>
    <property type="project" value="InterPro"/>
</dbReference>
<name>A0A6I8M2R0_9PSEU</name>
<evidence type="ECO:0000256" key="1">
    <source>
        <dbReference type="ARBA" id="ARBA00006914"/>
    </source>
</evidence>
<dbReference type="AlphaFoldDB" id="A0A6I8M2R0"/>
<dbReference type="PANTHER" id="PTHR23073">
    <property type="entry name" value="26S PROTEASOME REGULATORY SUBUNIT"/>
    <property type="match status" value="1"/>
</dbReference>
<gene>
    <name evidence="6" type="ORF">AA23TX_09625</name>
</gene>
<dbReference type="Gene3D" id="3.40.50.300">
    <property type="entry name" value="P-loop containing nucleotide triphosphate hydrolases"/>
    <property type="match status" value="1"/>
</dbReference>
<dbReference type="InterPro" id="IPR003959">
    <property type="entry name" value="ATPase_AAA_core"/>
</dbReference>
<dbReference type="InterPro" id="IPR003593">
    <property type="entry name" value="AAA+_ATPase"/>
</dbReference>
<evidence type="ECO:0000256" key="4">
    <source>
        <dbReference type="SAM" id="MobiDB-lite"/>
    </source>
</evidence>
<evidence type="ECO:0000259" key="5">
    <source>
        <dbReference type="SMART" id="SM00382"/>
    </source>
</evidence>
<dbReference type="EMBL" id="CABVGP010000004">
    <property type="protein sequence ID" value="VVJ24863.1"/>
    <property type="molecule type" value="Genomic_DNA"/>
</dbReference>
<dbReference type="Pfam" id="PF00004">
    <property type="entry name" value="AAA"/>
    <property type="match status" value="1"/>
</dbReference>
<reference evidence="6 7" key="1">
    <citation type="submission" date="2019-09" db="EMBL/GenBank/DDBJ databases">
        <authorList>
            <person name="Leyn A S."/>
        </authorList>
    </citation>
    <scope>NUCLEOTIDE SEQUENCE [LARGE SCALE GENOMIC DNA]</scope>
    <source>
        <strain evidence="6">AA231_1</strain>
    </source>
</reference>
<feature type="domain" description="AAA+ ATPase" evidence="5">
    <location>
        <begin position="127"/>
        <end position="263"/>
    </location>
</feature>
<evidence type="ECO:0000256" key="3">
    <source>
        <dbReference type="ARBA" id="ARBA00022840"/>
    </source>
</evidence>
<organism evidence="6 7">
    <name type="scientific">Amycolatopsis camponoti</name>
    <dbReference type="NCBI Taxonomy" id="2606593"/>
    <lineage>
        <taxon>Bacteria</taxon>
        <taxon>Bacillati</taxon>
        <taxon>Actinomycetota</taxon>
        <taxon>Actinomycetes</taxon>
        <taxon>Pseudonocardiales</taxon>
        <taxon>Pseudonocardiaceae</taxon>
        <taxon>Amycolatopsis</taxon>
    </lineage>
</organism>